<dbReference type="InterPro" id="IPR003495">
    <property type="entry name" value="CobW/HypB/UreG_nucleotide-bd"/>
</dbReference>
<proteinExistence type="predicted"/>
<protein>
    <recommendedName>
        <fullName evidence="1">CobW/HypB/UreG nucleotide-binding domain-containing protein</fullName>
    </recommendedName>
</protein>
<dbReference type="EMBL" id="NQIK02000007">
    <property type="protein sequence ID" value="KAF7568121.1"/>
    <property type="molecule type" value="Genomic_DNA"/>
</dbReference>
<reference evidence="2" key="1">
    <citation type="journal article" date="2018" name="BMC Genomics">
        <title>Comparative genomics of the wheat fungal pathogen Pyrenophora tritici-repentis reveals chromosomal variations and genome plasticity.</title>
        <authorList>
            <person name="Moolhuijzen P."/>
            <person name="See P.T."/>
            <person name="Hane J.K."/>
            <person name="Shi G."/>
            <person name="Liu Z."/>
            <person name="Oliver R.P."/>
            <person name="Moffat C.S."/>
        </authorList>
    </citation>
    <scope>NUCLEOTIDE SEQUENCE [LARGE SCALE GENOMIC DNA]</scope>
    <source>
        <strain evidence="2">M4</strain>
    </source>
</reference>
<dbReference type="RefSeq" id="XP_065960799.1">
    <property type="nucleotide sequence ID" value="XM_066108807.1"/>
</dbReference>
<evidence type="ECO:0000313" key="2">
    <source>
        <dbReference type="EMBL" id="KAF7568121.1"/>
    </source>
</evidence>
<name>A0A834RPU3_9PLEO</name>
<dbReference type="PANTHER" id="PTHR43603:SF1">
    <property type="entry name" value="ZINC-REGULATED GTPASE METALLOPROTEIN ACTIVATOR 1"/>
    <property type="match status" value="1"/>
</dbReference>
<organism evidence="2 3">
    <name type="scientific">Pyrenophora tritici-repentis</name>
    <dbReference type="NCBI Taxonomy" id="45151"/>
    <lineage>
        <taxon>Eukaryota</taxon>
        <taxon>Fungi</taxon>
        <taxon>Dikarya</taxon>
        <taxon>Ascomycota</taxon>
        <taxon>Pezizomycotina</taxon>
        <taxon>Dothideomycetes</taxon>
        <taxon>Pleosporomycetidae</taxon>
        <taxon>Pleosporales</taxon>
        <taxon>Pleosporineae</taxon>
        <taxon>Pleosporaceae</taxon>
        <taxon>Pyrenophora</taxon>
    </lineage>
</organism>
<dbReference type="Gene3D" id="3.40.50.300">
    <property type="entry name" value="P-loop containing nucleotide triphosphate hydrolases"/>
    <property type="match status" value="1"/>
</dbReference>
<dbReference type="GeneID" id="6347794"/>
<evidence type="ECO:0000313" key="3">
    <source>
        <dbReference type="Proteomes" id="UP000245464"/>
    </source>
</evidence>
<dbReference type="InterPro" id="IPR027417">
    <property type="entry name" value="P-loop_NTPase"/>
</dbReference>
<dbReference type="SUPFAM" id="SSF52540">
    <property type="entry name" value="P-loop containing nucleoside triphosphate hydrolases"/>
    <property type="match status" value="1"/>
</dbReference>
<accession>A0A834RPU3</accession>
<dbReference type="PANTHER" id="PTHR43603">
    <property type="entry name" value="COBW DOMAIN-CONTAINING PROTEIN DDB_G0274527"/>
    <property type="match status" value="1"/>
</dbReference>
<comment type="caution">
    <text evidence="2">The sequence shown here is derived from an EMBL/GenBank/DDBJ whole genome shotgun (WGS) entry which is preliminary data.</text>
</comment>
<dbReference type="Proteomes" id="UP000245464">
    <property type="component" value="Chromosome 7"/>
</dbReference>
<feature type="domain" description="CobW/HypB/UreG nucleotide-binding" evidence="1">
    <location>
        <begin position="14"/>
        <end position="137"/>
    </location>
</feature>
<dbReference type="InterPro" id="IPR051927">
    <property type="entry name" value="Zn_Chap_cDPG_Synth"/>
</dbReference>
<sequence>MKPKSKTSERKPLPVTILSGFLGSGKTTLLRHILQSPDHGLRIAVIVNDMASVNVDANIISRSNNKPGVNGEIRVKEKMIQMENGCICCTLRSDLLVELARLAWSEQAFDHVVIESSGISEPQQVAETFTTELTEAMMDAEGMEPDEKEVFAKVAKIGGLRSIATVDTMVTVVDAFRFFSEFDTAEFLQDRFCRDEVPDEDQRTISDLFADQIEFANVIIVNKIDRADAQTLGRVKAYIKSLNPTAKIIESRYSKVDVREMLNTGVFNFGEAVASVGWLKSLHEMTVMDVHGKKRVAPKPETLELVDPKKHNALLLTCDLKVRHWIFRVSRT</sequence>
<dbReference type="KEGG" id="ptrr:6347794"/>
<dbReference type="CDD" id="cd03112">
    <property type="entry name" value="CobW-like"/>
    <property type="match status" value="1"/>
</dbReference>
<gene>
    <name evidence="2" type="ORF">PtrM4_127340</name>
</gene>
<dbReference type="AlphaFoldDB" id="A0A834RPU3"/>
<feature type="domain" description="CobW/HypB/UreG nucleotide-binding" evidence="1">
    <location>
        <begin position="160"/>
        <end position="249"/>
    </location>
</feature>
<dbReference type="Pfam" id="PF02492">
    <property type="entry name" value="cobW"/>
    <property type="match status" value="2"/>
</dbReference>
<evidence type="ECO:0000259" key="1">
    <source>
        <dbReference type="Pfam" id="PF02492"/>
    </source>
</evidence>